<dbReference type="InterPro" id="IPR020459">
    <property type="entry name" value="AMP-binding"/>
</dbReference>
<dbReference type="InterPro" id="IPR042099">
    <property type="entry name" value="ANL_N_sf"/>
</dbReference>
<dbReference type="PROSITE" id="PS00455">
    <property type="entry name" value="AMP_BINDING"/>
    <property type="match status" value="1"/>
</dbReference>
<keyword evidence="2" id="KW-0276">Fatty acid metabolism</keyword>
<gene>
    <name evidence="5" type="ORF">ACFSR3_02320</name>
</gene>
<dbReference type="InterPro" id="IPR020845">
    <property type="entry name" value="AMP-binding_CS"/>
</dbReference>
<proteinExistence type="predicted"/>
<dbReference type="PRINTS" id="PR00154">
    <property type="entry name" value="AMPBINDING"/>
</dbReference>
<feature type="domain" description="AMP-dependent synthetase/ligase" evidence="4">
    <location>
        <begin position="21"/>
        <end position="418"/>
    </location>
</feature>
<comment type="caution">
    <text evidence="5">The sequence shown here is derived from an EMBL/GenBank/DDBJ whole genome shotgun (WGS) entry which is preliminary data.</text>
</comment>
<evidence type="ECO:0000256" key="3">
    <source>
        <dbReference type="ARBA" id="ARBA00023098"/>
    </source>
</evidence>
<reference evidence="6" key="1">
    <citation type="journal article" date="2019" name="Int. J. Syst. Evol. Microbiol.">
        <title>The Global Catalogue of Microorganisms (GCM) 10K type strain sequencing project: providing services to taxonomists for standard genome sequencing and annotation.</title>
        <authorList>
            <consortium name="The Broad Institute Genomics Platform"/>
            <consortium name="The Broad Institute Genome Sequencing Center for Infectious Disease"/>
            <person name="Wu L."/>
            <person name="Ma J."/>
        </authorList>
    </citation>
    <scope>NUCLEOTIDE SEQUENCE [LARGE SCALE GENOMIC DNA]</scope>
    <source>
        <strain evidence="6">KCTC 42107</strain>
    </source>
</reference>
<sequence>MTTITRLFDFPYYQLEKYNLPDALVTKYGNEWVKTSTQEYIDKANAFSRGLLRLGVKKNDKIAVISSNNRTEWHIADIGILQTGAQNVPIYPTISEEDIEYILNHSASIYCIVSDEELYNKITSVKNNVPNLKEIYSFNDVKGCKSWNEILDLGKDDSNQSEVNAIKDAITEDELATVIYTSGTTGRPKGVMLSHKNIVSDVLMSGDRVPFEAGKSRALSFLPICHIYERMILYLYQYYGVSTYFAESIEKVSDNIKEAQPYVITAVPRLLEKVYDKIIAKGTELTGIKRKLFFWAVEVGLQYEPYGANGPWYGLKLWLARKLIFSKWKAGLGGNLSLMVSGSAAIQPRLARVFAAAEIPVMEGYGLTETSPVIAVNDQRNNGFKIGTVGKPLNGVEVKIAEDGEILCKGPNVMMGYLNAPDKTAEVMTDGYFHTGDIGIIDADGFLKITDRKKEMFKTSGGKYIAPQLIENAMKQSRFIEQIMVVGDGEKMPGAFIQPDFEFLKQWASRKGLSLGSNEDIANNKEVHDRIQEEVDGINKKFGHWEQIKKFEITPEIWSVDGGELTPTLKLKRKAVKEKYQKLYDKIYDGSSK</sequence>
<dbReference type="RefSeq" id="WP_379819551.1">
    <property type="nucleotide sequence ID" value="NZ_JBHUMD010000004.1"/>
</dbReference>
<keyword evidence="3" id="KW-0443">Lipid metabolism</keyword>
<dbReference type="EMBL" id="JBHUMD010000004">
    <property type="protein sequence ID" value="MFD2600880.1"/>
    <property type="molecule type" value="Genomic_DNA"/>
</dbReference>
<accession>A0ABW5NPR9</accession>
<evidence type="ECO:0000256" key="1">
    <source>
        <dbReference type="ARBA" id="ARBA00022598"/>
    </source>
</evidence>
<dbReference type="PANTHER" id="PTHR43272">
    <property type="entry name" value="LONG-CHAIN-FATTY-ACID--COA LIGASE"/>
    <property type="match status" value="1"/>
</dbReference>
<name>A0ABW5NPR9_9FLAO</name>
<organism evidence="5 6">
    <name type="scientific">Flavobacterium suzhouense</name>
    <dbReference type="NCBI Taxonomy" id="1529638"/>
    <lineage>
        <taxon>Bacteria</taxon>
        <taxon>Pseudomonadati</taxon>
        <taxon>Bacteroidota</taxon>
        <taxon>Flavobacteriia</taxon>
        <taxon>Flavobacteriales</taxon>
        <taxon>Flavobacteriaceae</taxon>
        <taxon>Flavobacterium</taxon>
    </lineage>
</organism>
<dbReference type="Proteomes" id="UP001597480">
    <property type="component" value="Unassembled WGS sequence"/>
</dbReference>
<keyword evidence="1" id="KW-0436">Ligase</keyword>
<keyword evidence="6" id="KW-1185">Reference proteome</keyword>
<evidence type="ECO:0000313" key="6">
    <source>
        <dbReference type="Proteomes" id="UP001597480"/>
    </source>
</evidence>
<dbReference type="Gene3D" id="3.40.50.12780">
    <property type="entry name" value="N-terminal domain of ligase-like"/>
    <property type="match status" value="2"/>
</dbReference>
<dbReference type="Pfam" id="PF23562">
    <property type="entry name" value="AMP-binding_C_3"/>
    <property type="match status" value="1"/>
</dbReference>
<dbReference type="InterPro" id="IPR000873">
    <property type="entry name" value="AMP-dep_synth/lig_dom"/>
</dbReference>
<evidence type="ECO:0000259" key="4">
    <source>
        <dbReference type="Pfam" id="PF00501"/>
    </source>
</evidence>
<dbReference type="PANTHER" id="PTHR43272:SF32">
    <property type="entry name" value="AMP-DEPENDENT SYNTHETASE_LIGASE DOMAIN-CONTAINING PROTEIN"/>
    <property type="match status" value="1"/>
</dbReference>
<protein>
    <submittedName>
        <fullName evidence="5">AMP-dependent synthetase/ligase</fullName>
    </submittedName>
</protein>
<dbReference type="SUPFAM" id="SSF56801">
    <property type="entry name" value="Acetyl-CoA synthetase-like"/>
    <property type="match status" value="1"/>
</dbReference>
<dbReference type="Pfam" id="PF00501">
    <property type="entry name" value="AMP-binding"/>
    <property type="match status" value="1"/>
</dbReference>
<evidence type="ECO:0000313" key="5">
    <source>
        <dbReference type="EMBL" id="MFD2600880.1"/>
    </source>
</evidence>
<dbReference type="CDD" id="cd05907">
    <property type="entry name" value="VL_LC_FACS_like"/>
    <property type="match status" value="1"/>
</dbReference>
<evidence type="ECO:0000256" key="2">
    <source>
        <dbReference type="ARBA" id="ARBA00022832"/>
    </source>
</evidence>